<evidence type="ECO:0000313" key="2">
    <source>
        <dbReference type="EMBL" id="TPH17303.1"/>
    </source>
</evidence>
<accession>A0A502L5I3</accession>
<organism evidence="2 3">
    <name type="scientific">Litorilituus lipolyticus</name>
    <dbReference type="NCBI Taxonomy" id="2491017"/>
    <lineage>
        <taxon>Bacteria</taxon>
        <taxon>Pseudomonadati</taxon>
        <taxon>Pseudomonadota</taxon>
        <taxon>Gammaproteobacteria</taxon>
        <taxon>Alteromonadales</taxon>
        <taxon>Colwelliaceae</taxon>
        <taxon>Litorilituus</taxon>
    </lineage>
</organism>
<evidence type="ECO:0000313" key="3">
    <source>
        <dbReference type="Proteomes" id="UP000315303"/>
    </source>
</evidence>
<dbReference type="OrthoDB" id="245568at2"/>
<protein>
    <submittedName>
        <fullName evidence="2">ABC transporter substrate-binding protein</fullName>
    </submittedName>
</protein>
<dbReference type="AlphaFoldDB" id="A0A502L5I3"/>
<proteinExistence type="inferred from homology"/>
<sequence length="264" mass="30093">MNYFKCGAFSPFKYYLFFIVVNVTCSFTTHAVEANKQLTLATTKWCPYTCAEKGYEANIIGKYVTELLEKHNIMVNVQSYPWARAVHFAEINEVDGLLTATPAEAPNLSFTTTPIANFHVCFYTHKTSDWQYQSPLQLDNLTLGVIKGYGYQDEIDKYISLHSKSERIVSLSGNQGLIRLISILKKQRVDIIVEDKLVMNWQAKTNNIDLTDIKNAGCTTPQPFYLALNVKAPQSKALIELLDIELARQENQQKLQQLIEQYAF</sequence>
<dbReference type="PANTHER" id="PTHR35936:SF25">
    <property type="entry name" value="ABC TRANSPORTER SUBSTRATE-BINDING PROTEIN"/>
    <property type="match status" value="1"/>
</dbReference>
<dbReference type="Proteomes" id="UP000315303">
    <property type="component" value="Unassembled WGS sequence"/>
</dbReference>
<reference evidence="2 3" key="1">
    <citation type="submission" date="2019-01" db="EMBL/GenBank/DDBJ databases">
        <title>Litorilituus lipolytica sp. nov., isolated from intertidal sand of the Yellow Sea in China.</title>
        <authorList>
            <person name="Liu A."/>
        </authorList>
    </citation>
    <scope>NUCLEOTIDE SEQUENCE [LARGE SCALE GENOMIC DNA]</scope>
    <source>
        <strain evidence="2 3">RZ04</strain>
    </source>
</reference>
<keyword evidence="3" id="KW-1185">Reference proteome</keyword>
<comment type="similarity">
    <text evidence="1">Belongs to the bacterial solute-binding protein 3 family.</text>
</comment>
<comment type="caution">
    <text evidence="2">The sequence shown here is derived from an EMBL/GenBank/DDBJ whole genome shotgun (WGS) entry which is preliminary data.</text>
</comment>
<name>A0A502L5I3_9GAMM</name>
<gene>
    <name evidence="2" type="ORF">EPA86_04785</name>
</gene>
<dbReference type="SUPFAM" id="SSF53850">
    <property type="entry name" value="Periplasmic binding protein-like II"/>
    <property type="match status" value="1"/>
</dbReference>
<dbReference type="PANTHER" id="PTHR35936">
    <property type="entry name" value="MEMBRANE-BOUND LYTIC MUREIN TRANSGLYCOSYLASE F"/>
    <property type="match status" value="1"/>
</dbReference>
<dbReference type="EMBL" id="SAWY01000008">
    <property type="protein sequence ID" value="TPH17303.1"/>
    <property type="molecule type" value="Genomic_DNA"/>
</dbReference>
<dbReference type="RefSeq" id="WP_140602282.1">
    <property type="nucleotide sequence ID" value="NZ_SAWY01000008.1"/>
</dbReference>
<evidence type="ECO:0000256" key="1">
    <source>
        <dbReference type="ARBA" id="ARBA00010333"/>
    </source>
</evidence>
<dbReference type="Gene3D" id="3.40.190.10">
    <property type="entry name" value="Periplasmic binding protein-like II"/>
    <property type="match status" value="2"/>
</dbReference>